<evidence type="ECO:0000256" key="1">
    <source>
        <dbReference type="SAM" id="MobiDB-lite"/>
    </source>
</evidence>
<feature type="compositionally biased region" description="Basic and acidic residues" evidence="1">
    <location>
        <begin position="31"/>
        <end position="58"/>
    </location>
</feature>
<proteinExistence type="predicted"/>
<comment type="caution">
    <text evidence="2">The sequence shown here is derived from an EMBL/GenBank/DDBJ whole genome shotgun (WGS) entry which is preliminary data.</text>
</comment>
<evidence type="ECO:0000313" key="2">
    <source>
        <dbReference type="EMBL" id="CAF4801863.1"/>
    </source>
</evidence>
<feature type="region of interest" description="Disordered" evidence="1">
    <location>
        <begin position="113"/>
        <end position="146"/>
    </location>
</feature>
<organism evidence="2 3">
    <name type="scientific">Rotaria socialis</name>
    <dbReference type="NCBI Taxonomy" id="392032"/>
    <lineage>
        <taxon>Eukaryota</taxon>
        <taxon>Metazoa</taxon>
        <taxon>Spiralia</taxon>
        <taxon>Gnathifera</taxon>
        <taxon>Rotifera</taxon>
        <taxon>Eurotatoria</taxon>
        <taxon>Bdelloidea</taxon>
        <taxon>Philodinida</taxon>
        <taxon>Philodinidae</taxon>
        <taxon>Rotaria</taxon>
    </lineage>
</organism>
<gene>
    <name evidence="2" type="ORF">UJA718_LOCUS41325</name>
</gene>
<feature type="non-terminal residue" evidence="2">
    <location>
        <position position="146"/>
    </location>
</feature>
<dbReference type="AlphaFoldDB" id="A0A821PEK2"/>
<feature type="compositionally biased region" description="Acidic residues" evidence="1">
    <location>
        <begin position="1"/>
        <end position="13"/>
    </location>
</feature>
<reference evidence="2" key="1">
    <citation type="submission" date="2021-02" db="EMBL/GenBank/DDBJ databases">
        <authorList>
            <person name="Nowell W R."/>
        </authorList>
    </citation>
    <scope>NUCLEOTIDE SEQUENCE</scope>
</reference>
<dbReference type="Proteomes" id="UP000663873">
    <property type="component" value="Unassembled WGS sequence"/>
</dbReference>
<feature type="region of interest" description="Disordered" evidence="1">
    <location>
        <begin position="1"/>
        <end position="85"/>
    </location>
</feature>
<keyword evidence="3" id="KW-1185">Reference proteome</keyword>
<dbReference type="EMBL" id="CAJOBP010048573">
    <property type="protein sequence ID" value="CAF4801863.1"/>
    <property type="molecule type" value="Genomic_DNA"/>
</dbReference>
<feature type="compositionally biased region" description="Basic and acidic residues" evidence="1">
    <location>
        <begin position="128"/>
        <end position="146"/>
    </location>
</feature>
<protein>
    <submittedName>
        <fullName evidence="2">Uncharacterized protein</fullName>
    </submittedName>
</protein>
<name>A0A821PEK2_9BILA</name>
<evidence type="ECO:0000313" key="3">
    <source>
        <dbReference type="Proteomes" id="UP000663873"/>
    </source>
</evidence>
<sequence>LVETTPTDEQDDYYDSREASAAESSIVERSPTAEEYSHESSVEKKETEELQATHEFEILQKSSGTEIQLESPHESDHEDEDQYNPRSTVISDVINIEHTETVEQDPYEPMLVSQQQEHVGSPVVESPYTREDEERAGETHIVDEEI</sequence>
<feature type="non-terminal residue" evidence="2">
    <location>
        <position position="1"/>
    </location>
</feature>
<accession>A0A821PEK2</accession>